<feature type="domain" description="Major facilitator superfamily (MFS) profile" evidence="7">
    <location>
        <begin position="1169"/>
        <end position="1651"/>
    </location>
</feature>
<feature type="transmembrane region" description="Helical" evidence="6">
    <location>
        <begin position="1051"/>
        <end position="1070"/>
    </location>
</feature>
<dbReference type="GO" id="GO:0022857">
    <property type="term" value="F:transmembrane transporter activity"/>
    <property type="evidence" value="ECO:0007669"/>
    <property type="project" value="InterPro"/>
</dbReference>
<comment type="subcellular location">
    <subcellularLocation>
        <location evidence="1">Membrane</location>
        <topology evidence="1">Multi-pass membrane protein</topology>
    </subcellularLocation>
</comment>
<feature type="transmembrane region" description="Helical" evidence="6">
    <location>
        <begin position="899"/>
        <end position="917"/>
    </location>
</feature>
<dbReference type="Pfam" id="PF07690">
    <property type="entry name" value="MFS_1"/>
    <property type="match status" value="1"/>
</dbReference>
<name>A0A835GJV3_SPOEX</name>
<dbReference type="InterPro" id="IPR036259">
    <property type="entry name" value="MFS_trans_sf"/>
</dbReference>
<dbReference type="PROSITE" id="PS00216">
    <property type="entry name" value="SUGAR_TRANSPORT_1"/>
    <property type="match status" value="3"/>
</dbReference>
<feature type="transmembrane region" description="Helical" evidence="6">
    <location>
        <begin position="470"/>
        <end position="489"/>
    </location>
</feature>
<dbReference type="Gene3D" id="1.20.1250.20">
    <property type="entry name" value="MFS general substrate transporter like domains"/>
    <property type="match status" value="3"/>
</dbReference>
<evidence type="ECO:0000313" key="9">
    <source>
        <dbReference type="Proteomes" id="UP000648187"/>
    </source>
</evidence>
<evidence type="ECO:0000256" key="6">
    <source>
        <dbReference type="SAM" id="Phobius"/>
    </source>
</evidence>
<feature type="transmembrane region" description="Helical" evidence="6">
    <location>
        <begin position="1509"/>
        <end position="1530"/>
    </location>
</feature>
<feature type="transmembrane region" description="Helical" evidence="6">
    <location>
        <begin position="990"/>
        <end position="1011"/>
    </location>
</feature>
<sequence length="1701" mass="190045">MMIALIYMGDNSSLDDAVLITPGVFGPGSSPALAVARRWCTVALARGPLTSNPRTRASTMSNEEKGESHTHKPVDLDNILVEEVGQFGKYQIVTLLLAAFPVIFSAFASGEYIFTTARIPTRCLIPECDGENPEFSPEWLSNAIPASGSGFSWCTEFERSNVTVDVVEGTCPAALFNPPREMECQKHIYQNQLSVVYDFGMACDEWKRSQIGSIRTIGTLLVLPITGYISDRWGRRVALTINAFNTGWIGLVRSFVNSYEWFLALEVLESSVGAGAYSSCYILVTELVGPKYRVIAGATISTLFALGQVILGFIAWGVPAWRPLTQVLYAPQLLVVSYFWILSESVRWLMSKGRYEESEQILKKVAKTNNKELSDKSLEALRATAEAEKNTVKPKEPWLVVLVFRSRVILSRCLVSPIWWITNTLVYYGMNINSVNMSGNGYLNYVAVAAIEIPGYWTAILLLDRIGRKPVLICAYWLCAACQFSFAFMPEGNEGIQLALYLFGKYCIAIVMTSVYVYTAELYPTKYRHNLFAFSSMVGRLGSITAPLTPSLATEVWGPFPSVLFGSFALLSGLLIFTTPETLGTKLPDTIEDAEQLGKKTTTYLCLDADHLVGSCALPCVCSVLLAKVSMAGPVSPTRRMDLDALLVEELGQFGRYQLRTFLLAAVLVMLVAWSNLEYIFSTARISTRCLIPECEDEPTEFAPPWLVNAVPAGSTQGSFDNCERFGNFSASRRQLDSDICPSELFDQGTRLPCDTFVYENTNTVVFDVRQGDNNIVRYGLACDEWRRSLIGTVTTFSTLTALPITGYISDRWGRRVALTINAFNTAWLGLTRYWADTYLAFVLSQFAEATFGCGLYSMTELVGPDYRVAVGAALKTCFALGQVTLGLLAWAVPNWRNLTLVIYTPQLLTILYYWLISESVRWYMSKGRFDKSEALLKKVAKANRRQLSDKSLQALRHTAEERLQSELKVEGSSGDEPWLVVQVFRHKPILVRCVVSPVWWITTTFIYYGLSLNAVNMSGNKYLNFIAVAAVEIPGFWTAYYLMGTIGRKPVLTGAFWLCAVCQVAYIFIPQGMYAAALSVYLIAKFAIAMVATSVYVYTAELYPTKYRHSLFAFSSMIGRIGSMLAPLTPAFGAQWFAELPFVMFGFVDLDTILVEEIGQFGKFQLRTLLLTVIVVIFAAFHAECLIPECDGEQPEFTPAWLSKAVPTTEDSFDNCHRFGNTTALPRADTCPAELFDRNKVLRCDQYVYQNQLSVVYDYDLACDEWRRSLIGFVRTFGTLTALPITGYISDRWGRRVALSINAFNTGWIGVTRYWADTYLGFMISEFVEATFGAGVFSCIYILVLELVGPKYRVIAGAILNTFFAVGQVIMGLIAWAVPAWRPLTLALYIPQLFTIAYFWIVPESVRWYMSKSRYEESEALLKEVARMNKKLLSEKSLQALRDSAELKKQSEAQRKEQNIREPWLVVKVFQHKRVLFRCFVSPLWWISMTLIYYGLSINAVNMSGNVYVNYMAVSAAEIPGFWIAVLLMPIIGRKPVLIAGFWLCATCQVAYMLMPSDMFGLSLTVYLIGKSSISAVVTSLYMYTAELYPTECRHNLFAFSSMVGRIGSITAPLTPAIGAATFYNLPFIMFAVLAFTSGFLVLLTPETLGTKLPDTLEQANNLGTSKQQNYSLVLYAGYYFDFLNLITISGLTRQYSNST</sequence>
<feature type="transmembrane region" description="Helical" evidence="6">
    <location>
        <begin position="1561"/>
        <end position="1586"/>
    </location>
</feature>
<keyword evidence="4 6" id="KW-0472">Membrane</keyword>
<feature type="transmembrane region" description="Helical" evidence="6">
    <location>
        <begin position="1598"/>
        <end position="1619"/>
    </location>
</feature>
<dbReference type="InterPro" id="IPR011701">
    <property type="entry name" value="MFS"/>
</dbReference>
<gene>
    <name evidence="8" type="ORF">HW555_005366</name>
</gene>
<organism evidence="8 9">
    <name type="scientific">Spodoptera exigua</name>
    <name type="common">Beet armyworm</name>
    <name type="synonym">Noctua fulgens</name>
    <dbReference type="NCBI Taxonomy" id="7107"/>
    <lineage>
        <taxon>Eukaryota</taxon>
        <taxon>Metazoa</taxon>
        <taxon>Ecdysozoa</taxon>
        <taxon>Arthropoda</taxon>
        <taxon>Hexapoda</taxon>
        <taxon>Insecta</taxon>
        <taxon>Pterygota</taxon>
        <taxon>Neoptera</taxon>
        <taxon>Endopterygota</taxon>
        <taxon>Lepidoptera</taxon>
        <taxon>Glossata</taxon>
        <taxon>Ditrysia</taxon>
        <taxon>Noctuoidea</taxon>
        <taxon>Noctuidae</taxon>
        <taxon>Amphipyrinae</taxon>
        <taxon>Spodoptera</taxon>
    </lineage>
</organism>
<keyword evidence="3 6" id="KW-1133">Transmembrane helix</keyword>
<feature type="region of interest" description="Disordered" evidence="5">
    <location>
        <begin position="50"/>
        <end position="71"/>
    </location>
</feature>
<feature type="transmembrane region" description="Helical" evidence="6">
    <location>
        <begin position="324"/>
        <end position="342"/>
    </location>
</feature>
<dbReference type="FunFam" id="1.20.1250.20:FF:000023">
    <property type="entry name" value="Solute carrier family 22 member 6"/>
    <property type="match status" value="1"/>
</dbReference>
<evidence type="ECO:0000256" key="2">
    <source>
        <dbReference type="ARBA" id="ARBA00022692"/>
    </source>
</evidence>
<feature type="transmembrane region" description="Helical" evidence="6">
    <location>
        <begin position="662"/>
        <end position="681"/>
    </location>
</feature>
<evidence type="ECO:0000256" key="3">
    <source>
        <dbReference type="ARBA" id="ARBA00022989"/>
    </source>
</evidence>
<comment type="caution">
    <text evidence="8">The sequence shown here is derived from an EMBL/GenBank/DDBJ whole genome shotgun (WGS) entry which is preliminary data.</text>
</comment>
<feature type="transmembrane region" description="Helical" evidence="6">
    <location>
        <begin position="1385"/>
        <end position="1403"/>
    </location>
</feature>
<feature type="compositionally biased region" description="Basic and acidic residues" evidence="5">
    <location>
        <begin position="62"/>
        <end position="71"/>
    </location>
</feature>
<evidence type="ECO:0000313" key="8">
    <source>
        <dbReference type="EMBL" id="KAF9417536.1"/>
    </source>
</evidence>
<dbReference type="InterPro" id="IPR020846">
    <property type="entry name" value="MFS_dom"/>
</dbReference>
<dbReference type="EMBL" id="JACKWZ010000069">
    <property type="protein sequence ID" value="KAF9417536.1"/>
    <property type="molecule type" value="Genomic_DNA"/>
</dbReference>
<feature type="transmembrane region" description="Helical" evidence="6">
    <location>
        <begin position="1537"/>
        <end position="1555"/>
    </location>
</feature>
<dbReference type="PROSITE" id="PS50850">
    <property type="entry name" value="MFS"/>
    <property type="match status" value="2"/>
</dbReference>
<dbReference type="PANTHER" id="PTHR24064">
    <property type="entry name" value="SOLUTE CARRIER FAMILY 22 MEMBER"/>
    <property type="match status" value="1"/>
</dbReference>
<keyword evidence="2 6" id="KW-0812">Transmembrane</keyword>
<feature type="transmembrane region" description="Helical" evidence="6">
    <location>
        <begin position="1328"/>
        <end position="1349"/>
    </location>
</feature>
<feature type="transmembrane region" description="Helical" evidence="6">
    <location>
        <begin position="1111"/>
        <end position="1129"/>
    </location>
</feature>
<dbReference type="SUPFAM" id="SSF103473">
    <property type="entry name" value="MFS general substrate transporter"/>
    <property type="match status" value="3"/>
</dbReference>
<feature type="transmembrane region" description="Helical" evidence="6">
    <location>
        <begin position="556"/>
        <end position="577"/>
    </location>
</feature>
<dbReference type="GO" id="GO:0016020">
    <property type="term" value="C:membrane"/>
    <property type="evidence" value="ECO:0007669"/>
    <property type="project" value="UniProtKB-SubCell"/>
</dbReference>
<feature type="compositionally biased region" description="Polar residues" evidence="5">
    <location>
        <begin position="50"/>
        <end position="61"/>
    </location>
</feature>
<dbReference type="Proteomes" id="UP000648187">
    <property type="component" value="Unassembled WGS sequence"/>
</dbReference>
<proteinExistence type="predicted"/>
<feature type="transmembrane region" description="Helical" evidence="6">
    <location>
        <begin position="1356"/>
        <end position="1379"/>
    </location>
</feature>
<evidence type="ECO:0000256" key="5">
    <source>
        <dbReference type="SAM" id="MobiDB-lite"/>
    </source>
</evidence>
<evidence type="ECO:0000256" key="1">
    <source>
        <dbReference type="ARBA" id="ARBA00004141"/>
    </source>
</evidence>
<feature type="transmembrane region" description="Helical" evidence="6">
    <location>
        <begin position="1625"/>
        <end position="1645"/>
    </location>
</feature>
<feature type="domain" description="Major facilitator superfamily (MFS) profile" evidence="7">
    <location>
        <begin position="94"/>
        <end position="584"/>
    </location>
</feature>
<feature type="transmembrane region" description="Helical" evidence="6">
    <location>
        <begin position="398"/>
        <end position="422"/>
    </location>
</feature>
<feature type="transmembrane region" description="Helical" evidence="6">
    <location>
        <begin position="1023"/>
        <end position="1044"/>
    </location>
</feature>
<protein>
    <recommendedName>
        <fullName evidence="7">Major facilitator superfamily (MFS) profile domain-containing protein</fullName>
    </recommendedName>
</protein>
<feature type="transmembrane region" description="Helical" evidence="6">
    <location>
        <begin position="442"/>
        <end position="463"/>
    </location>
</feature>
<feature type="transmembrane region" description="Helical" evidence="6">
    <location>
        <begin position="1076"/>
        <end position="1099"/>
    </location>
</feature>
<dbReference type="InterPro" id="IPR005829">
    <property type="entry name" value="Sugar_transporter_CS"/>
</dbReference>
<evidence type="ECO:0000256" key="4">
    <source>
        <dbReference type="ARBA" id="ARBA00023136"/>
    </source>
</evidence>
<dbReference type="Pfam" id="PF00083">
    <property type="entry name" value="Sugar_tr"/>
    <property type="match status" value="2"/>
</dbReference>
<evidence type="ECO:0000259" key="7">
    <source>
        <dbReference type="PROSITE" id="PS50850"/>
    </source>
</evidence>
<keyword evidence="9" id="KW-1185">Reference proteome</keyword>
<feature type="transmembrane region" description="Helical" evidence="6">
    <location>
        <begin position="495"/>
        <end position="519"/>
    </location>
</feature>
<reference evidence="8" key="1">
    <citation type="submission" date="2020-08" db="EMBL/GenBank/DDBJ databases">
        <title>Spodoptera exigua strain:BAW_Kor-Di-RS1 Genome sequencing and assembly.</title>
        <authorList>
            <person name="Kim J."/>
            <person name="Nam H.Y."/>
            <person name="Kwon M."/>
            <person name="Choi J.H."/>
            <person name="Cho S.R."/>
            <person name="Kim G.-H."/>
        </authorList>
    </citation>
    <scope>NUCLEOTIDE SEQUENCE</scope>
    <source>
        <strain evidence="8">BAW_Kor-Di-RS1</strain>
        <tissue evidence="8">Whole-body</tissue>
    </source>
</reference>
<dbReference type="InterPro" id="IPR005828">
    <property type="entry name" value="MFS_sugar_transport-like"/>
</dbReference>
<feature type="transmembrane region" description="Helical" evidence="6">
    <location>
        <begin position="1476"/>
        <end position="1497"/>
    </location>
</feature>
<feature type="transmembrane region" description="Helical" evidence="6">
    <location>
        <begin position="296"/>
        <end position="318"/>
    </location>
</feature>
<feature type="transmembrane region" description="Helical" evidence="6">
    <location>
        <begin position="90"/>
        <end position="114"/>
    </location>
</feature>
<feature type="transmembrane region" description="Helical" evidence="6">
    <location>
        <begin position="869"/>
        <end position="893"/>
    </location>
</feature>
<accession>A0A835GJV3</accession>